<dbReference type="GO" id="GO:0022857">
    <property type="term" value="F:transmembrane transporter activity"/>
    <property type="evidence" value="ECO:0007669"/>
    <property type="project" value="InterPro"/>
</dbReference>
<evidence type="ECO:0000256" key="4">
    <source>
        <dbReference type="ARBA" id="ARBA00022475"/>
    </source>
</evidence>
<dbReference type="Pfam" id="PF01032">
    <property type="entry name" value="FecCD"/>
    <property type="match status" value="1"/>
</dbReference>
<evidence type="ECO:0000256" key="8">
    <source>
        <dbReference type="SAM" id="Phobius"/>
    </source>
</evidence>
<dbReference type="InterPro" id="IPR000522">
    <property type="entry name" value="ABC_transptr_permease_BtuC"/>
</dbReference>
<dbReference type="PATRIC" id="fig|742738.3.peg.3144"/>
<keyword evidence="6 8" id="KW-1133">Transmembrane helix</keyword>
<feature type="transmembrane region" description="Helical" evidence="8">
    <location>
        <begin position="214"/>
        <end position="235"/>
    </location>
</feature>
<dbReference type="EMBL" id="ADLO01000092">
    <property type="protein sequence ID" value="KGF54264.1"/>
    <property type="molecule type" value="Genomic_DNA"/>
</dbReference>
<comment type="caution">
    <text evidence="9">The sequence shown here is derived from an EMBL/GenBank/DDBJ whole genome shotgun (WGS) entry which is preliminary data.</text>
</comment>
<dbReference type="FunFam" id="1.10.3470.10:FF:000001">
    <property type="entry name" value="Vitamin B12 ABC transporter permease BtuC"/>
    <property type="match status" value="1"/>
</dbReference>
<gene>
    <name evidence="9" type="ORF">HMPREF9460_03058</name>
</gene>
<keyword evidence="4" id="KW-1003">Cell membrane</keyword>
<reference evidence="9 10" key="1">
    <citation type="submission" date="2011-08" db="EMBL/GenBank/DDBJ databases">
        <title>The Genome Sequence of Clostridium orbiscindens 1_3_50AFAA.</title>
        <authorList>
            <consortium name="The Broad Institute Genome Sequencing Platform"/>
            <person name="Earl A."/>
            <person name="Ward D."/>
            <person name="Feldgarden M."/>
            <person name="Gevers D."/>
            <person name="Daigneault M."/>
            <person name="Strauss J."/>
            <person name="Allen-Vercoe E."/>
            <person name="Young S.K."/>
            <person name="Zeng Q."/>
            <person name="Gargeya S."/>
            <person name="Fitzgerald M."/>
            <person name="Haas B."/>
            <person name="Abouelleil A."/>
            <person name="Alvarado L."/>
            <person name="Arachchi H.M."/>
            <person name="Berlin A."/>
            <person name="Brown A."/>
            <person name="Chapman S.B."/>
            <person name="Chen Z."/>
            <person name="Dunbar C."/>
            <person name="Freedman E."/>
            <person name="Gearin G."/>
            <person name="Gellesch M."/>
            <person name="Goldberg J."/>
            <person name="Griggs A."/>
            <person name="Gujja S."/>
            <person name="Heiman D."/>
            <person name="Howarth C."/>
            <person name="Larson L."/>
            <person name="Lui A."/>
            <person name="MacDonald P.J.P."/>
            <person name="Montmayeur A."/>
            <person name="Murphy C."/>
            <person name="Neiman D."/>
            <person name="Pearson M."/>
            <person name="Priest M."/>
            <person name="Roberts A."/>
            <person name="Saif S."/>
            <person name="Shea T."/>
            <person name="Shenoy N."/>
            <person name="Sisk P."/>
            <person name="Stolte C."/>
            <person name="Sykes S."/>
            <person name="Wortman J."/>
            <person name="Nusbaum C."/>
            <person name="Birren B."/>
        </authorList>
    </citation>
    <scope>NUCLEOTIDE SEQUENCE [LARGE SCALE GENOMIC DNA]</scope>
    <source>
        <strain evidence="9 10">1_3_50AFAA</strain>
    </source>
</reference>
<feature type="transmembrane region" description="Helical" evidence="8">
    <location>
        <begin position="81"/>
        <end position="101"/>
    </location>
</feature>
<evidence type="ECO:0000256" key="1">
    <source>
        <dbReference type="ARBA" id="ARBA00004651"/>
    </source>
</evidence>
<comment type="subcellular location">
    <subcellularLocation>
        <location evidence="1">Cell membrane</location>
        <topology evidence="1">Multi-pass membrane protein</topology>
    </subcellularLocation>
</comment>
<dbReference type="GO" id="GO:0033214">
    <property type="term" value="P:siderophore-iron import into cell"/>
    <property type="evidence" value="ECO:0007669"/>
    <property type="project" value="TreeGrafter"/>
</dbReference>
<dbReference type="HOGENOM" id="CLU_013016_0_1_9"/>
<dbReference type="Proteomes" id="UP000029585">
    <property type="component" value="Unassembled WGS sequence"/>
</dbReference>
<keyword evidence="3" id="KW-0813">Transport</keyword>
<dbReference type="CDD" id="cd06550">
    <property type="entry name" value="TM_ABC_iron-siderophores_like"/>
    <property type="match status" value="1"/>
</dbReference>
<evidence type="ECO:0000256" key="5">
    <source>
        <dbReference type="ARBA" id="ARBA00022692"/>
    </source>
</evidence>
<protein>
    <submittedName>
        <fullName evidence="9">Uncharacterized protein</fullName>
    </submittedName>
</protein>
<evidence type="ECO:0000256" key="3">
    <source>
        <dbReference type="ARBA" id="ARBA00022448"/>
    </source>
</evidence>
<feature type="transmembrane region" description="Helical" evidence="8">
    <location>
        <begin position="172"/>
        <end position="194"/>
    </location>
</feature>
<sequence>MDLKNGVFRGRPAYWLAILVLLAGLLLSLLWAVTFGSVDLKMGDVYRVILYKVTEALHFPVGDSEVYGSGSMSDIVWFVRLPRLVLAIGVGMALALAGVVMQAIVKNPLADPYVLGVSSGASLGATLAILVGVGSFLGSGYVGLVAFAGAFLVSMGVIALANIGGRATSVKLILAGTALSAICAAVSNFFLYVINTSSGALEAVVRWTMGSLAAASWDTNLWMLAVSVLGALFFWTQYRTLNLMLLGDEAAVTLGTDLHRWRIVYLLAASLLVGFAVYTAGIIGFVGLVIPHMVRILFGTDHKKLIPISALLGAIFLLWSDVLCRVVLPGKEIPIGVLTALVGAPVFIYLMARKKYGFGGGD</sequence>
<keyword evidence="7 8" id="KW-0472">Membrane</keyword>
<accession>A0A096D9Q4</accession>
<feature type="transmembrane region" description="Helical" evidence="8">
    <location>
        <begin position="113"/>
        <end position="134"/>
    </location>
</feature>
<evidence type="ECO:0000256" key="2">
    <source>
        <dbReference type="ARBA" id="ARBA00007935"/>
    </source>
</evidence>
<feature type="transmembrane region" description="Helical" evidence="8">
    <location>
        <begin position="305"/>
        <end position="328"/>
    </location>
</feature>
<proteinExistence type="inferred from homology"/>
<dbReference type="SUPFAM" id="SSF81345">
    <property type="entry name" value="ABC transporter involved in vitamin B12 uptake, BtuC"/>
    <property type="match status" value="1"/>
</dbReference>
<evidence type="ECO:0000256" key="6">
    <source>
        <dbReference type="ARBA" id="ARBA00022989"/>
    </source>
</evidence>
<feature type="transmembrane region" description="Helical" evidence="8">
    <location>
        <begin position="12"/>
        <end position="33"/>
    </location>
</feature>
<organism evidence="9 10">
    <name type="scientific">Flavonifractor plautii 1_3_50AFAA</name>
    <dbReference type="NCBI Taxonomy" id="742738"/>
    <lineage>
        <taxon>Bacteria</taxon>
        <taxon>Bacillati</taxon>
        <taxon>Bacillota</taxon>
        <taxon>Clostridia</taxon>
        <taxon>Eubacteriales</taxon>
        <taxon>Oscillospiraceae</taxon>
        <taxon>Flavonifractor</taxon>
    </lineage>
</organism>
<dbReference type="RefSeq" id="WP_044942299.1">
    <property type="nucleotide sequence ID" value="NZ_KN174164.1"/>
</dbReference>
<feature type="transmembrane region" description="Helical" evidence="8">
    <location>
        <begin position="335"/>
        <end position="352"/>
    </location>
</feature>
<dbReference type="Gene3D" id="1.10.3470.10">
    <property type="entry name" value="ABC transporter involved in vitamin B12 uptake, BtuC"/>
    <property type="match status" value="1"/>
</dbReference>
<feature type="transmembrane region" description="Helical" evidence="8">
    <location>
        <begin position="263"/>
        <end position="290"/>
    </location>
</feature>
<keyword evidence="5 8" id="KW-0812">Transmembrane</keyword>
<dbReference type="GO" id="GO:0005886">
    <property type="term" value="C:plasma membrane"/>
    <property type="evidence" value="ECO:0007669"/>
    <property type="project" value="UniProtKB-SubCell"/>
</dbReference>
<dbReference type="PANTHER" id="PTHR30472">
    <property type="entry name" value="FERRIC ENTEROBACTIN TRANSPORT SYSTEM PERMEASE PROTEIN"/>
    <property type="match status" value="1"/>
</dbReference>
<dbReference type="AlphaFoldDB" id="A0A096D9Q4"/>
<name>A0A096D9Q4_FLAPL</name>
<comment type="similarity">
    <text evidence="2">Belongs to the binding-protein-dependent transport system permease family. FecCD subfamily.</text>
</comment>
<evidence type="ECO:0000313" key="10">
    <source>
        <dbReference type="Proteomes" id="UP000029585"/>
    </source>
</evidence>
<keyword evidence="10" id="KW-1185">Reference proteome</keyword>
<dbReference type="eggNOG" id="COG0609">
    <property type="taxonomic scope" value="Bacteria"/>
</dbReference>
<evidence type="ECO:0000313" key="9">
    <source>
        <dbReference type="EMBL" id="KGF54264.1"/>
    </source>
</evidence>
<dbReference type="InterPro" id="IPR037294">
    <property type="entry name" value="ABC_BtuC-like"/>
</dbReference>
<dbReference type="PANTHER" id="PTHR30472:SF25">
    <property type="entry name" value="ABC TRANSPORTER PERMEASE PROTEIN MJ0876-RELATED"/>
    <property type="match status" value="1"/>
</dbReference>
<feature type="transmembrane region" description="Helical" evidence="8">
    <location>
        <begin position="140"/>
        <end position="160"/>
    </location>
</feature>
<evidence type="ECO:0000256" key="7">
    <source>
        <dbReference type="ARBA" id="ARBA00023136"/>
    </source>
</evidence>